<reference evidence="1 2" key="1">
    <citation type="journal article" date="2016" name="Nat. Commun.">
        <title>Thousands of microbial genomes shed light on interconnected biogeochemical processes in an aquifer system.</title>
        <authorList>
            <person name="Anantharaman K."/>
            <person name="Brown C.T."/>
            <person name="Hug L.A."/>
            <person name="Sharon I."/>
            <person name="Castelle C.J."/>
            <person name="Probst A.J."/>
            <person name="Thomas B.C."/>
            <person name="Singh A."/>
            <person name="Wilkins M.J."/>
            <person name="Karaoz U."/>
            <person name="Brodie E.L."/>
            <person name="Williams K.H."/>
            <person name="Hubbard S.S."/>
            <person name="Banfield J.F."/>
        </authorList>
    </citation>
    <scope>NUCLEOTIDE SEQUENCE [LARGE SCALE GENOMIC DNA]</scope>
</reference>
<evidence type="ECO:0008006" key="3">
    <source>
        <dbReference type="Google" id="ProtNLM"/>
    </source>
</evidence>
<dbReference type="AlphaFoldDB" id="A0A1G1VZG7"/>
<dbReference type="EMBL" id="MHCL01000023">
    <property type="protein sequence ID" value="OGY20805.1"/>
    <property type="molecule type" value="Genomic_DNA"/>
</dbReference>
<protein>
    <recommendedName>
        <fullName evidence="3">Apea-like HEPN domain-containing protein</fullName>
    </recommendedName>
</protein>
<gene>
    <name evidence="1" type="ORF">A3A65_01365</name>
</gene>
<dbReference type="STRING" id="1797593.A3A65_01365"/>
<sequence>MKKKQKFIAPIYGLKKTPKQSIKLDKSILIRAVDLLTEEHKYLEKFGLKGSYDAVLEVNYEYDSDNPSEPFPGLFINLINKIDASLVVYGDGVVGVAGVAPAPKEEFSGGGILSSSARPRYEEKLDKEIDENFASYYKKFVIAYDMRPVAFDVYRRSCDRFSNNDRTIDSCTVLESLFVPLGERSKKSFILNGLNILMFSTDEIKTIDDLVEYRNAIIHADRKRQLKLLTGSKYTYKWFEDVFKLIRRILYKYVDNPWS</sequence>
<proteinExistence type="predicted"/>
<dbReference type="Proteomes" id="UP000176723">
    <property type="component" value="Unassembled WGS sequence"/>
</dbReference>
<evidence type="ECO:0000313" key="1">
    <source>
        <dbReference type="EMBL" id="OGY20805.1"/>
    </source>
</evidence>
<organism evidence="1 2">
    <name type="scientific">Candidatus Chisholmbacteria bacterium RIFCSPLOWO2_01_FULL_49_14</name>
    <dbReference type="NCBI Taxonomy" id="1797593"/>
    <lineage>
        <taxon>Bacteria</taxon>
        <taxon>Candidatus Chisholmiibacteriota</taxon>
    </lineage>
</organism>
<accession>A0A1G1VZG7</accession>
<comment type="caution">
    <text evidence="1">The sequence shown here is derived from an EMBL/GenBank/DDBJ whole genome shotgun (WGS) entry which is preliminary data.</text>
</comment>
<name>A0A1G1VZG7_9BACT</name>
<evidence type="ECO:0000313" key="2">
    <source>
        <dbReference type="Proteomes" id="UP000176723"/>
    </source>
</evidence>